<name>A0A0N4VQC7_ENTVE</name>
<reference evidence="3 4" key="2">
    <citation type="submission" date="2018-10" db="EMBL/GenBank/DDBJ databases">
        <authorList>
            <consortium name="Pathogen Informatics"/>
        </authorList>
    </citation>
    <scope>NUCLEOTIDE SEQUENCE [LARGE SCALE GENOMIC DNA]</scope>
</reference>
<protein>
    <recommendedName>
        <fullName evidence="1">non-specific serine/threonine protein kinase</fullName>
        <ecNumber evidence="1">2.7.11.1</ecNumber>
    </recommendedName>
</protein>
<dbReference type="Gene3D" id="1.10.510.10">
    <property type="entry name" value="Transferase(Phosphotransferase) domain 1"/>
    <property type="match status" value="1"/>
</dbReference>
<evidence type="ECO:0000313" key="5">
    <source>
        <dbReference type="WBParaSite" id="EVEC_0001322601-mRNA-1"/>
    </source>
</evidence>
<dbReference type="InterPro" id="IPR008271">
    <property type="entry name" value="Ser/Thr_kinase_AS"/>
</dbReference>
<dbReference type="SUPFAM" id="SSF56112">
    <property type="entry name" value="Protein kinase-like (PK-like)"/>
    <property type="match status" value="1"/>
</dbReference>
<dbReference type="GO" id="GO:0004674">
    <property type="term" value="F:protein serine/threonine kinase activity"/>
    <property type="evidence" value="ECO:0007669"/>
    <property type="project" value="UniProtKB-EC"/>
</dbReference>
<dbReference type="PANTHER" id="PTHR11909">
    <property type="entry name" value="CASEIN KINASE-RELATED"/>
    <property type="match status" value="1"/>
</dbReference>
<reference evidence="5" key="1">
    <citation type="submission" date="2017-02" db="UniProtKB">
        <authorList>
            <consortium name="WormBaseParasite"/>
        </authorList>
    </citation>
    <scope>IDENTIFICATION</scope>
</reference>
<organism evidence="5">
    <name type="scientific">Enterobius vermicularis</name>
    <name type="common">Human pinworm</name>
    <dbReference type="NCBI Taxonomy" id="51028"/>
    <lineage>
        <taxon>Eukaryota</taxon>
        <taxon>Metazoa</taxon>
        <taxon>Ecdysozoa</taxon>
        <taxon>Nematoda</taxon>
        <taxon>Chromadorea</taxon>
        <taxon>Rhabditida</taxon>
        <taxon>Spirurina</taxon>
        <taxon>Oxyuridomorpha</taxon>
        <taxon>Oxyuroidea</taxon>
        <taxon>Oxyuridae</taxon>
        <taxon>Enterobius</taxon>
    </lineage>
</organism>
<dbReference type="SMART" id="SM00220">
    <property type="entry name" value="S_TKc"/>
    <property type="match status" value="1"/>
</dbReference>
<dbReference type="Proteomes" id="UP000274131">
    <property type="component" value="Unassembled WGS sequence"/>
</dbReference>
<evidence type="ECO:0000313" key="4">
    <source>
        <dbReference type="Proteomes" id="UP000274131"/>
    </source>
</evidence>
<dbReference type="InterPro" id="IPR000719">
    <property type="entry name" value="Prot_kinase_dom"/>
</dbReference>
<dbReference type="EMBL" id="UXUI01014365">
    <property type="protein sequence ID" value="VDD97621.1"/>
    <property type="molecule type" value="Genomic_DNA"/>
</dbReference>
<evidence type="ECO:0000259" key="2">
    <source>
        <dbReference type="PROSITE" id="PS50011"/>
    </source>
</evidence>
<evidence type="ECO:0000313" key="3">
    <source>
        <dbReference type="EMBL" id="VDD97621.1"/>
    </source>
</evidence>
<proteinExistence type="predicted"/>
<dbReference type="AlphaFoldDB" id="A0A0N4VQC7"/>
<dbReference type="EC" id="2.7.11.1" evidence="1"/>
<dbReference type="GO" id="GO:0005524">
    <property type="term" value="F:ATP binding"/>
    <property type="evidence" value="ECO:0007669"/>
    <property type="project" value="InterPro"/>
</dbReference>
<sequence length="268" mass="30434">MSVDLPNSREGSCCDNNDDNGIQQRLPQKNCLIKGRQFSFAIGRQISVGKFGAVYEVLRQSDGKCFAAKLELCDAHFHGLNVDYSVLDRASKKNLKHFTELIDFGKIQGHFKFIIMTMLDKNITQLRSMFVGNRFSLSTALRLGLQTLSALQELHSLGYVHRDVKGTNFVVSHEPHPNLTVYIIDFGLCRSYRNADNEIKPPRQTARFRSQVLFASRGTTRYASLAAHNEKEQAPRDDLESWFYMLIEMISGDSNLPFSSLFKSNNIQ</sequence>
<evidence type="ECO:0000256" key="1">
    <source>
        <dbReference type="ARBA" id="ARBA00012513"/>
    </source>
</evidence>
<dbReference type="OrthoDB" id="2687620at2759"/>
<accession>A0A0N4VQC7</accession>
<keyword evidence="4" id="KW-1185">Reference proteome</keyword>
<dbReference type="InterPro" id="IPR011009">
    <property type="entry name" value="Kinase-like_dom_sf"/>
</dbReference>
<feature type="domain" description="Protein kinase" evidence="2">
    <location>
        <begin position="40"/>
        <end position="268"/>
    </location>
</feature>
<dbReference type="WBParaSite" id="EVEC_0001322601-mRNA-1">
    <property type="protein sequence ID" value="EVEC_0001322601-mRNA-1"/>
    <property type="gene ID" value="EVEC_0001322601"/>
</dbReference>
<dbReference type="STRING" id="51028.A0A0N4VQC7"/>
<dbReference type="PROSITE" id="PS50011">
    <property type="entry name" value="PROTEIN_KINASE_DOM"/>
    <property type="match status" value="1"/>
</dbReference>
<gene>
    <name evidence="3" type="ORF">EVEC_LOCUS12372</name>
</gene>
<dbReference type="Pfam" id="PF00069">
    <property type="entry name" value="Pkinase"/>
    <property type="match status" value="1"/>
</dbReference>
<dbReference type="PROSITE" id="PS00108">
    <property type="entry name" value="PROTEIN_KINASE_ST"/>
    <property type="match status" value="1"/>
</dbReference>
<dbReference type="InterPro" id="IPR050235">
    <property type="entry name" value="CK1_Ser-Thr_kinase"/>
</dbReference>